<keyword evidence="5" id="KW-0254">Endocytosis</keyword>
<comment type="caution">
    <text evidence="14">Lacks conserved residue(s) required for the propagation of feature annotation.</text>
</comment>
<feature type="disulfide bond" evidence="15">
    <location>
        <begin position="441"/>
        <end position="459"/>
    </location>
</feature>
<dbReference type="PANTHER" id="PTHR22722:SF14">
    <property type="entry name" value="MEGALIN, ISOFORM A"/>
    <property type="match status" value="1"/>
</dbReference>
<dbReference type="CDD" id="cd00112">
    <property type="entry name" value="LDLa"/>
    <property type="match status" value="9"/>
</dbReference>
<feature type="disulfide bond" evidence="15">
    <location>
        <begin position="153"/>
        <end position="165"/>
    </location>
</feature>
<dbReference type="InterPro" id="IPR023415">
    <property type="entry name" value="LDLR_class-A_CS"/>
</dbReference>
<keyword evidence="9" id="KW-1133">Transmembrane helix</keyword>
<keyword evidence="13" id="KW-0325">Glycoprotein</keyword>
<evidence type="ECO:0000256" key="12">
    <source>
        <dbReference type="ARBA" id="ARBA00023170"/>
    </source>
</evidence>
<feature type="disulfide bond" evidence="15">
    <location>
        <begin position="172"/>
        <end position="187"/>
    </location>
</feature>
<comment type="caution">
    <text evidence="18">The sequence shown here is derived from an EMBL/GenBank/DDBJ whole genome shotgun (WGS) entry which is preliminary data.</text>
</comment>
<dbReference type="PROSITE" id="PS01186">
    <property type="entry name" value="EGF_2"/>
    <property type="match status" value="1"/>
</dbReference>
<dbReference type="Pfam" id="PF14670">
    <property type="entry name" value="FXa_inhibition"/>
    <property type="match status" value="1"/>
</dbReference>
<dbReference type="AlphaFoldDB" id="A0AAD7ZRE1"/>
<dbReference type="InterPro" id="IPR011042">
    <property type="entry name" value="6-blade_b-propeller_TolB-like"/>
</dbReference>
<organism evidence="18 19">
    <name type="scientific">Diploptera punctata</name>
    <name type="common">Pacific beetle cockroach</name>
    <dbReference type="NCBI Taxonomy" id="6984"/>
    <lineage>
        <taxon>Eukaryota</taxon>
        <taxon>Metazoa</taxon>
        <taxon>Ecdysozoa</taxon>
        <taxon>Arthropoda</taxon>
        <taxon>Hexapoda</taxon>
        <taxon>Insecta</taxon>
        <taxon>Pterygota</taxon>
        <taxon>Neoptera</taxon>
        <taxon>Polyneoptera</taxon>
        <taxon>Dictyoptera</taxon>
        <taxon>Blattodea</taxon>
        <taxon>Blaberoidea</taxon>
        <taxon>Blaberidae</taxon>
        <taxon>Diplopterinae</taxon>
        <taxon>Diploptera</taxon>
    </lineage>
</organism>
<feature type="domain" description="EGF-like" evidence="17">
    <location>
        <begin position="510"/>
        <end position="548"/>
    </location>
</feature>
<dbReference type="GO" id="GO:0043235">
    <property type="term" value="C:receptor complex"/>
    <property type="evidence" value="ECO:0007669"/>
    <property type="project" value="TreeGrafter"/>
</dbReference>
<dbReference type="PANTHER" id="PTHR22722">
    <property type="entry name" value="LOW-DENSITY LIPOPROTEIN RECEPTOR-RELATED PROTEIN 2-RELATED"/>
    <property type="match status" value="1"/>
</dbReference>
<dbReference type="PROSITE" id="PS00010">
    <property type="entry name" value="ASX_HYDROXYL"/>
    <property type="match status" value="2"/>
</dbReference>
<evidence type="ECO:0000256" key="5">
    <source>
        <dbReference type="ARBA" id="ARBA00022583"/>
    </source>
</evidence>
<dbReference type="SUPFAM" id="SSF57196">
    <property type="entry name" value="EGF/Laminin"/>
    <property type="match status" value="1"/>
</dbReference>
<dbReference type="InterPro" id="IPR049883">
    <property type="entry name" value="NOTCH1_EGF-like"/>
</dbReference>
<dbReference type="PROSITE" id="PS50068">
    <property type="entry name" value="LDLRA_2"/>
    <property type="match status" value="9"/>
</dbReference>
<dbReference type="PROSITE" id="PS50026">
    <property type="entry name" value="EGF_3"/>
    <property type="match status" value="1"/>
</dbReference>
<dbReference type="Pfam" id="PF07645">
    <property type="entry name" value="EGF_CA"/>
    <property type="match status" value="2"/>
</dbReference>
<dbReference type="Pfam" id="PF00057">
    <property type="entry name" value="Ldl_recept_a"/>
    <property type="match status" value="9"/>
</dbReference>
<sequence length="961" mass="108896">ILARMTPQHPFDLAVYGDFIFWTDWVLHAVIRANKYTGEDVVWLRKEVPRPMGIIAVANDTNDCMANQCRILNGGCEDECGLDASGEVVCHCYAGRTLEPDGKRCTYRVETCREDEFHCSSGGCIPYFLTCDGVPTCEDESDEDHHYCALRVCRPGFFQCKNNHCIHNNRTCNQMNDCGDFSDELNCSCSSNHFRCASGQCILSIFRCDNDPDCPDASDEMHCENRRECSELRPSLPVVACNQTTSCIHINWICDGENDCWDNSDEEECDHLSTAVPPQQCSSYQFRCDNGHCIMKAWQCDKDNDCDDAVGDEPSSDERNCTYQCRPDQFKCDNSDCIPATWRCDGNPDCSDFSDETEECKTRECPNTDFRCNSTGRCIPLTWACDGEDDCSDGSDESYLCANQHCIDMEYYCDRDNDCAMKCFESYNNEYECQGLAVFKCNNGVCVNESQLCDGENNCGDYSDEELCNVNECENHQLCAHLCKDKKVGYECSCRPGFKVHPKDPHLCTDINECQDRPCSQTCRNVLGSYVCSCVDGYVLRADKHSCKANSSIEPKLIFTNRYYIRELDLNGHNVLVAHNLTNAVALDYDWAEQCIYWSDVTALGSSIKRLCGFADTPYQVLHSATLQNPDGLAVDWVSRNLYWCDKGLDTIEVSKLDGRYRKVLINTGLQEPRAITLDPRNGYMYWTDWGDRPYIGKAGMDGSGQRILVNDSLGWPNALTISYETDELFWADAREDYIAVSDLDGNNRKIVLRREGDSKVMLHHIFALTVLEDYLYWTDWETKSVERCHKYNGTDCSTLTTTVHRPMDIHVYHPLRQVPVRDNPCLHNAGCSTLCLLTPNHGYQCACPENYVLDEDGKSCIAQLYYSTFCLCQYIQMYSILVENAILRMIAGMDQTNTRIVQNLIACLVNSSATNKYCIHPSQLCNGVNDCTDGSDEVDCNQYTCLNTQFKCRGNENCVR</sequence>
<feature type="disulfide bond" evidence="15">
    <location>
        <begin position="453"/>
        <end position="468"/>
    </location>
</feature>
<dbReference type="PRINTS" id="PR00261">
    <property type="entry name" value="LDLRECEPTOR"/>
</dbReference>
<evidence type="ECO:0000256" key="16">
    <source>
        <dbReference type="PROSITE-ProRule" id="PRU00461"/>
    </source>
</evidence>
<feature type="disulfide bond" evidence="15">
    <location>
        <begin position="208"/>
        <end position="223"/>
    </location>
</feature>
<feature type="disulfide bond" evidence="15">
    <location>
        <begin position="254"/>
        <end position="269"/>
    </location>
</feature>
<gene>
    <name evidence="18" type="ORF">L9F63_021193</name>
</gene>
<dbReference type="SUPFAM" id="SSF57184">
    <property type="entry name" value="Growth factor receptor domain"/>
    <property type="match status" value="1"/>
</dbReference>
<keyword evidence="6" id="KW-0812">Transmembrane</keyword>
<keyword evidence="10" id="KW-0472">Membrane</keyword>
<accession>A0AAD7ZRE1</accession>
<keyword evidence="19" id="KW-1185">Reference proteome</keyword>
<dbReference type="FunFam" id="2.120.10.30:FF:000035">
    <property type="entry name" value="Low-density lipoprotein receptor-related protein 2"/>
    <property type="match status" value="1"/>
</dbReference>
<dbReference type="FunFam" id="4.10.400.10:FF:000002">
    <property type="entry name" value="Low-density lipoprotein receptor-related protein 1"/>
    <property type="match status" value="2"/>
</dbReference>
<dbReference type="InterPro" id="IPR000742">
    <property type="entry name" value="EGF"/>
</dbReference>
<dbReference type="PROSITE" id="PS01187">
    <property type="entry name" value="EGF_CA"/>
    <property type="match status" value="1"/>
</dbReference>
<evidence type="ECO:0000256" key="11">
    <source>
        <dbReference type="ARBA" id="ARBA00023157"/>
    </source>
</evidence>
<evidence type="ECO:0000256" key="6">
    <source>
        <dbReference type="ARBA" id="ARBA00022692"/>
    </source>
</evidence>
<dbReference type="GO" id="GO:0005509">
    <property type="term" value="F:calcium ion binding"/>
    <property type="evidence" value="ECO:0007669"/>
    <property type="project" value="InterPro"/>
</dbReference>
<evidence type="ECO:0000256" key="3">
    <source>
        <dbReference type="ARBA" id="ARBA00022475"/>
    </source>
</evidence>
<dbReference type="InterPro" id="IPR001881">
    <property type="entry name" value="EGF-like_Ca-bd_dom"/>
</dbReference>
<name>A0AAD7ZRE1_DIPPU</name>
<dbReference type="CDD" id="cd00054">
    <property type="entry name" value="EGF_CA"/>
    <property type="match status" value="1"/>
</dbReference>
<evidence type="ECO:0000256" key="14">
    <source>
        <dbReference type="PROSITE-ProRule" id="PRU00076"/>
    </source>
</evidence>
<dbReference type="GO" id="GO:0042562">
    <property type="term" value="F:hormone binding"/>
    <property type="evidence" value="ECO:0007669"/>
    <property type="project" value="TreeGrafter"/>
</dbReference>
<feature type="disulfide bond" evidence="15">
    <location>
        <begin position="112"/>
        <end position="124"/>
    </location>
</feature>
<dbReference type="SUPFAM" id="SSF63825">
    <property type="entry name" value="YWTD domain"/>
    <property type="match status" value="2"/>
</dbReference>
<dbReference type="PROSITE" id="PS51120">
    <property type="entry name" value="LDLRB"/>
    <property type="match status" value="2"/>
</dbReference>
<evidence type="ECO:0000256" key="15">
    <source>
        <dbReference type="PROSITE-ProRule" id="PRU00124"/>
    </source>
</evidence>
<dbReference type="Gene3D" id="4.10.400.10">
    <property type="entry name" value="Low-density Lipoprotein Receptor"/>
    <property type="match status" value="9"/>
</dbReference>
<dbReference type="InterPro" id="IPR000152">
    <property type="entry name" value="EGF-type_Asp/Asn_hydroxyl_site"/>
</dbReference>
<comment type="subcellular location">
    <subcellularLocation>
        <location evidence="1">Cell membrane</location>
        <topology evidence="1">Single-pass type I membrane protein</topology>
    </subcellularLocation>
</comment>
<dbReference type="Proteomes" id="UP001233999">
    <property type="component" value="Unassembled WGS sequence"/>
</dbReference>
<keyword evidence="11 15" id="KW-1015">Disulfide bond</keyword>
<feature type="disulfide bond" evidence="15">
    <location>
        <begin position="325"/>
        <end position="337"/>
    </location>
</feature>
<dbReference type="EMBL" id="JASPKZ010007403">
    <property type="protein sequence ID" value="KAJ9584468.1"/>
    <property type="molecule type" value="Genomic_DNA"/>
</dbReference>
<evidence type="ECO:0000256" key="2">
    <source>
        <dbReference type="ARBA" id="ARBA00009939"/>
    </source>
</evidence>
<dbReference type="Pfam" id="PF00058">
    <property type="entry name" value="Ldl_recept_b"/>
    <property type="match status" value="3"/>
</dbReference>
<evidence type="ECO:0000256" key="4">
    <source>
        <dbReference type="ARBA" id="ARBA00022536"/>
    </source>
</evidence>
<feature type="disulfide bond" evidence="15">
    <location>
        <begin position="119"/>
        <end position="137"/>
    </location>
</feature>
<dbReference type="SMART" id="SM00181">
    <property type="entry name" value="EGF"/>
    <property type="match status" value="4"/>
</dbReference>
<feature type="disulfide bond" evidence="15">
    <location>
        <begin position="288"/>
        <end position="306"/>
    </location>
</feature>
<dbReference type="SUPFAM" id="SSF57424">
    <property type="entry name" value="LDL receptor-like module"/>
    <property type="match status" value="8"/>
</dbReference>
<keyword evidence="7" id="KW-0732">Signal</keyword>
<feature type="repeat" description="LDL-receptor class B" evidence="16">
    <location>
        <begin position="640"/>
        <end position="682"/>
    </location>
</feature>
<reference evidence="18" key="1">
    <citation type="journal article" date="2023" name="IScience">
        <title>Live-bearing cockroach genome reveals convergent evolutionary mechanisms linked to viviparity in insects and beyond.</title>
        <authorList>
            <person name="Fouks B."/>
            <person name="Harrison M.C."/>
            <person name="Mikhailova A.A."/>
            <person name="Marchal E."/>
            <person name="English S."/>
            <person name="Carruthers M."/>
            <person name="Jennings E.C."/>
            <person name="Chiamaka E.L."/>
            <person name="Frigard R.A."/>
            <person name="Pippel M."/>
            <person name="Attardo G.M."/>
            <person name="Benoit J.B."/>
            <person name="Bornberg-Bauer E."/>
            <person name="Tobe S.S."/>
        </authorList>
    </citation>
    <scope>NUCLEOTIDE SEQUENCE</scope>
    <source>
        <strain evidence="18">Stay&amp;Tobe</strain>
    </source>
</reference>
<evidence type="ECO:0000313" key="18">
    <source>
        <dbReference type="EMBL" id="KAJ9584468.1"/>
    </source>
</evidence>
<dbReference type="InterPro" id="IPR018097">
    <property type="entry name" value="EGF_Ca-bd_CS"/>
</dbReference>
<keyword evidence="3" id="KW-1003">Cell membrane</keyword>
<proteinExistence type="inferred from homology"/>
<dbReference type="InterPro" id="IPR000033">
    <property type="entry name" value="LDLR_classB_rpt"/>
</dbReference>
<dbReference type="GO" id="GO:0016324">
    <property type="term" value="C:apical plasma membrane"/>
    <property type="evidence" value="ECO:0007669"/>
    <property type="project" value="TreeGrafter"/>
</dbReference>
<keyword evidence="12" id="KW-0675">Receptor</keyword>
<evidence type="ECO:0000313" key="19">
    <source>
        <dbReference type="Proteomes" id="UP001233999"/>
    </source>
</evidence>
<dbReference type="SMART" id="SM00135">
    <property type="entry name" value="LY"/>
    <property type="match status" value="6"/>
</dbReference>
<evidence type="ECO:0000256" key="7">
    <source>
        <dbReference type="ARBA" id="ARBA00022729"/>
    </source>
</evidence>
<feature type="repeat" description="LDL-receptor class B" evidence="16">
    <location>
        <begin position="683"/>
        <end position="726"/>
    </location>
</feature>
<dbReference type="InterPro" id="IPR036055">
    <property type="entry name" value="LDL_receptor-like_sf"/>
</dbReference>
<dbReference type="SMART" id="SM00192">
    <property type="entry name" value="LDLa"/>
    <property type="match status" value="9"/>
</dbReference>
<dbReference type="GO" id="GO:0006898">
    <property type="term" value="P:receptor-mediated endocytosis"/>
    <property type="evidence" value="ECO:0007669"/>
    <property type="project" value="TreeGrafter"/>
</dbReference>
<dbReference type="InterPro" id="IPR051221">
    <property type="entry name" value="LDLR-related"/>
</dbReference>
<evidence type="ECO:0000256" key="13">
    <source>
        <dbReference type="ARBA" id="ARBA00023180"/>
    </source>
</evidence>
<dbReference type="SMART" id="SM00179">
    <property type="entry name" value="EGF_CA"/>
    <property type="match status" value="2"/>
</dbReference>
<evidence type="ECO:0000256" key="9">
    <source>
        <dbReference type="ARBA" id="ARBA00022989"/>
    </source>
</evidence>
<dbReference type="Gene3D" id="2.120.10.30">
    <property type="entry name" value="TolB, C-terminal domain"/>
    <property type="match status" value="2"/>
</dbReference>
<dbReference type="Gene3D" id="2.10.25.10">
    <property type="entry name" value="Laminin"/>
    <property type="match status" value="2"/>
</dbReference>
<feature type="disulfide bond" evidence="15">
    <location>
        <begin position="189"/>
        <end position="201"/>
    </location>
</feature>
<dbReference type="InterPro" id="IPR009030">
    <property type="entry name" value="Growth_fac_rcpt_cys_sf"/>
</dbReference>
<reference evidence="18" key="2">
    <citation type="submission" date="2023-05" db="EMBL/GenBank/DDBJ databases">
        <authorList>
            <person name="Fouks B."/>
        </authorList>
    </citation>
    <scope>NUCLEOTIDE SEQUENCE</scope>
    <source>
        <strain evidence="18">Stay&amp;Tobe</strain>
        <tissue evidence="18">Testes</tissue>
    </source>
</reference>
<protein>
    <recommendedName>
        <fullName evidence="17">EGF-like domain-containing protein</fullName>
    </recommendedName>
</protein>
<dbReference type="InterPro" id="IPR002172">
    <property type="entry name" value="LDrepeatLR_classA_rpt"/>
</dbReference>
<keyword evidence="4 14" id="KW-0245">EGF-like domain</keyword>
<evidence type="ECO:0000256" key="1">
    <source>
        <dbReference type="ARBA" id="ARBA00004251"/>
    </source>
</evidence>
<dbReference type="PROSITE" id="PS01209">
    <property type="entry name" value="LDLRA_1"/>
    <property type="match status" value="5"/>
</dbReference>
<feature type="disulfide bond" evidence="15">
    <location>
        <begin position="196"/>
        <end position="214"/>
    </location>
</feature>
<dbReference type="FunFam" id="4.10.400.10:FF:000034">
    <property type="entry name" value="Low-density lipoprotein receptor-related protein 2"/>
    <property type="match status" value="1"/>
</dbReference>
<evidence type="ECO:0000256" key="10">
    <source>
        <dbReference type="ARBA" id="ARBA00023136"/>
    </source>
</evidence>
<feature type="disulfide bond" evidence="15">
    <location>
        <begin position="926"/>
        <end position="941"/>
    </location>
</feature>
<evidence type="ECO:0000259" key="17">
    <source>
        <dbReference type="PROSITE" id="PS50026"/>
    </source>
</evidence>
<comment type="similarity">
    <text evidence="2">Belongs to the LDLR family.</text>
</comment>
<feature type="disulfide bond" evidence="15">
    <location>
        <begin position="160"/>
        <end position="178"/>
    </location>
</feature>
<keyword evidence="8" id="KW-0677">Repeat</keyword>
<feature type="disulfide bond" evidence="15">
    <location>
        <begin position="281"/>
        <end position="293"/>
    </location>
</feature>
<feature type="disulfide bond" evidence="15">
    <location>
        <begin position="332"/>
        <end position="350"/>
    </location>
</feature>
<evidence type="ECO:0000256" key="8">
    <source>
        <dbReference type="ARBA" id="ARBA00022737"/>
    </source>
</evidence>
<dbReference type="FunFam" id="2.10.25.10:FF:000009">
    <property type="entry name" value="Low-density lipoprotein receptor isoform 1"/>
    <property type="match status" value="1"/>
</dbReference>
<feature type="non-terminal residue" evidence="18">
    <location>
        <position position="961"/>
    </location>
</feature>